<dbReference type="Pfam" id="PF05685">
    <property type="entry name" value="Uma2"/>
    <property type="match status" value="1"/>
</dbReference>
<evidence type="ECO:0000259" key="1">
    <source>
        <dbReference type="Pfam" id="PF05685"/>
    </source>
</evidence>
<dbReference type="SUPFAM" id="SSF52980">
    <property type="entry name" value="Restriction endonuclease-like"/>
    <property type="match status" value="1"/>
</dbReference>
<dbReference type="InterPro" id="IPR012296">
    <property type="entry name" value="Nuclease_put_TT1808"/>
</dbReference>
<dbReference type="AlphaFoldDB" id="F0ZKV2"/>
<proteinExistence type="predicted"/>
<dbReference type="Gene3D" id="3.90.1570.10">
    <property type="entry name" value="tt1808, chain A"/>
    <property type="match status" value="1"/>
</dbReference>
<dbReference type="eggNOG" id="ENOG502RIMW">
    <property type="taxonomic scope" value="Eukaryota"/>
</dbReference>
<dbReference type="FunCoup" id="F0ZKV2">
    <property type="interactions" value="1"/>
</dbReference>
<organism evidence="2 3">
    <name type="scientific">Dictyostelium purpureum</name>
    <name type="common">Slime mold</name>
    <dbReference type="NCBI Taxonomy" id="5786"/>
    <lineage>
        <taxon>Eukaryota</taxon>
        <taxon>Amoebozoa</taxon>
        <taxon>Evosea</taxon>
        <taxon>Eumycetozoa</taxon>
        <taxon>Dictyostelia</taxon>
        <taxon>Dictyosteliales</taxon>
        <taxon>Dictyosteliaceae</taxon>
        <taxon>Dictyostelium</taxon>
    </lineage>
</organism>
<dbReference type="InterPro" id="IPR008538">
    <property type="entry name" value="Uma2"/>
</dbReference>
<keyword evidence="3" id="KW-1185">Reference proteome</keyword>
<dbReference type="KEGG" id="dpp:DICPUDRAFT_152247"/>
<gene>
    <name evidence="2" type="ORF">DICPUDRAFT_152247</name>
</gene>
<protein>
    <recommendedName>
        <fullName evidence="1">Putative restriction endonuclease domain-containing protein</fullName>
    </recommendedName>
</protein>
<feature type="domain" description="Putative restriction endonuclease" evidence="1">
    <location>
        <begin position="73"/>
        <end position="144"/>
    </location>
</feature>
<evidence type="ECO:0000313" key="3">
    <source>
        <dbReference type="Proteomes" id="UP000001064"/>
    </source>
</evidence>
<name>F0ZKV2_DICPU</name>
<dbReference type="RefSeq" id="XP_003288055.1">
    <property type="nucleotide sequence ID" value="XM_003288007.1"/>
</dbReference>
<evidence type="ECO:0000313" key="2">
    <source>
        <dbReference type="EMBL" id="EGC35442.1"/>
    </source>
</evidence>
<reference evidence="3" key="1">
    <citation type="journal article" date="2011" name="Genome Biol.">
        <title>Comparative genomics of the social amoebae Dictyostelium discoideum and Dictyostelium purpureum.</title>
        <authorList>
            <consortium name="US DOE Joint Genome Institute (JGI-PGF)"/>
            <person name="Sucgang R."/>
            <person name="Kuo A."/>
            <person name="Tian X."/>
            <person name="Salerno W."/>
            <person name="Parikh A."/>
            <person name="Feasley C.L."/>
            <person name="Dalin E."/>
            <person name="Tu H."/>
            <person name="Huang E."/>
            <person name="Barry K."/>
            <person name="Lindquist E."/>
            <person name="Shapiro H."/>
            <person name="Bruce D."/>
            <person name="Schmutz J."/>
            <person name="Salamov A."/>
            <person name="Fey P."/>
            <person name="Gaudet P."/>
            <person name="Anjard C."/>
            <person name="Babu M.M."/>
            <person name="Basu S."/>
            <person name="Bushmanova Y."/>
            <person name="van der Wel H."/>
            <person name="Katoh-Kurasawa M."/>
            <person name="Dinh C."/>
            <person name="Coutinho P.M."/>
            <person name="Saito T."/>
            <person name="Elias M."/>
            <person name="Schaap P."/>
            <person name="Kay R.R."/>
            <person name="Henrissat B."/>
            <person name="Eichinger L."/>
            <person name="Rivero F."/>
            <person name="Putnam N.H."/>
            <person name="West C.M."/>
            <person name="Loomis W.F."/>
            <person name="Chisholm R.L."/>
            <person name="Shaulsky G."/>
            <person name="Strassmann J.E."/>
            <person name="Queller D.C."/>
            <person name="Kuspa A."/>
            <person name="Grigoriev I.V."/>
        </authorList>
    </citation>
    <scope>NUCLEOTIDE SEQUENCE [LARGE SCALE GENOMIC DNA]</scope>
    <source>
        <strain evidence="3">QSDP1</strain>
    </source>
</reference>
<dbReference type="EMBL" id="GL871060">
    <property type="protein sequence ID" value="EGC35442.1"/>
    <property type="molecule type" value="Genomic_DNA"/>
</dbReference>
<dbReference type="InParanoid" id="F0ZKV2"/>
<dbReference type="PANTHER" id="PTHR34107:SF4">
    <property type="entry name" value="SLL1222 PROTEIN"/>
    <property type="match status" value="1"/>
</dbReference>
<dbReference type="GO" id="GO:0006281">
    <property type="term" value="P:DNA repair"/>
    <property type="evidence" value="ECO:0007669"/>
    <property type="project" value="UniProtKB-ARBA"/>
</dbReference>
<sequence length="217" mass="25390">MDRRMVTVLLPFRVSVKDFVKFKNDQYNINNRIKTSYINKTSIMVPVSKLIELDKILPLFSKKDYIKKILEKPEISFIRFSKWNIIDPLVKYNGFFPVSPDFCVEFRSRNDTLQFRKSKMIEYILQGVQSALLIDPYDNSGCCYYYCATPLHGRDLPLIPDSVPLLDYNLNHVGVNCTEYPWSNIDFMQGYFPQLKIALFGYLNGIILDLGQIKRLD</sequence>
<dbReference type="Proteomes" id="UP000001064">
    <property type="component" value="Unassembled WGS sequence"/>
</dbReference>
<dbReference type="GeneID" id="10501472"/>
<dbReference type="PANTHER" id="PTHR34107">
    <property type="entry name" value="SLL0198 PROTEIN-RELATED"/>
    <property type="match status" value="1"/>
</dbReference>
<dbReference type="CDD" id="cd06260">
    <property type="entry name" value="DUF820-like"/>
    <property type="match status" value="1"/>
</dbReference>
<accession>F0ZKV2</accession>
<dbReference type="VEuPathDB" id="AmoebaDB:DICPUDRAFT_152247"/>
<dbReference type="InterPro" id="IPR011335">
    <property type="entry name" value="Restrct_endonuc-II-like"/>
</dbReference>